<feature type="chain" id="PRO_5047229845" description="BIG2 domain-containing protein" evidence="1">
    <location>
        <begin position="25"/>
        <end position="1604"/>
    </location>
</feature>
<accession>A0ABX1YMJ3</accession>
<feature type="signal peptide" evidence="1">
    <location>
        <begin position="1"/>
        <end position="24"/>
    </location>
</feature>
<gene>
    <name evidence="3" type="ORF">GC101_25645</name>
</gene>
<protein>
    <recommendedName>
        <fullName evidence="2">BIG2 domain-containing protein</fullName>
    </recommendedName>
</protein>
<dbReference type="Gene3D" id="2.60.40.1190">
    <property type="match status" value="1"/>
</dbReference>
<organism evidence="3 4">
    <name type="scientific">Paenibacillus phytohabitans</name>
    <dbReference type="NCBI Taxonomy" id="2654978"/>
    <lineage>
        <taxon>Bacteria</taxon>
        <taxon>Bacillati</taxon>
        <taxon>Bacillota</taxon>
        <taxon>Bacilli</taxon>
        <taxon>Bacillales</taxon>
        <taxon>Paenibacillaceae</taxon>
        <taxon>Paenibacillus</taxon>
    </lineage>
</organism>
<dbReference type="SUPFAM" id="SSF49373">
    <property type="entry name" value="Invasin/intimin cell-adhesion fragments"/>
    <property type="match status" value="2"/>
</dbReference>
<name>A0ABX1YMJ3_9BACL</name>
<dbReference type="PANTHER" id="PTHR12631">
    <property type="entry name" value="ALPHA-L-IDURONIDASE"/>
    <property type="match status" value="1"/>
</dbReference>
<dbReference type="PANTHER" id="PTHR12631:SF10">
    <property type="entry name" value="BETA-XYLOSIDASE-LIKE PROTEIN-RELATED"/>
    <property type="match status" value="1"/>
</dbReference>
<evidence type="ECO:0000256" key="1">
    <source>
        <dbReference type="SAM" id="SignalP"/>
    </source>
</evidence>
<dbReference type="SMART" id="SM00635">
    <property type="entry name" value="BID_2"/>
    <property type="match status" value="2"/>
</dbReference>
<reference evidence="3 4" key="1">
    <citation type="submission" date="2019-10" db="EMBL/GenBank/DDBJ databases">
        <title>Description of Paenibacillus terricola sp. nov.</title>
        <authorList>
            <person name="Carlier A."/>
            <person name="Qi S."/>
        </authorList>
    </citation>
    <scope>NUCLEOTIDE SEQUENCE [LARGE SCALE GENOMIC DNA]</scope>
    <source>
        <strain evidence="3 4">LMG 31459</strain>
    </source>
</reference>
<dbReference type="SUPFAM" id="SSF49344">
    <property type="entry name" value="CBD9-like"/>
    <property type="match status" value="1"/>
</dbReference>
<feature type="domain" description="BIG2" evidence="2">
    <location>
        <begin position="1297"/>
        <end position="1377"/>
    </location>
</feature>
<proteinExistence type="predicted"/>
<dbReference type="InterPro" id="IPR010502">
    <property type="entry name" value="Carb-bd_dom_fam9"/>
</dbReference>
<dbReference type="CDD" id="cd09621">
    <property type="entry name" value="CBM9_like_5"/>
    <property type="match status" value="1"/>
</dbReference>
<dbReference type="InterPro" id="IPR051923">
    <property type="entry name" value="Glycosyl_Hydrolase_39"/>
</dbReference>
<dbReference type="InterPro" id="IPR017853">
    <property type="entry name" value="GH"/>
</dbReference>
<dbReference type="Gene3D" id="3.20.20.80">
    <property type="entry name" value="Glycosidases"/>
    <property type="match status" value="1"/>
</dbReference>
<dbReference type="Pfam" id="PF02368">
    <property type="entry name" value="Big_2"/>
    <property type="match status" value="1"/>
</dbReference>
<dbReference type="Proteomes" id="UP000596857">
    <property type="component" value="Unassembled WGS sequence"/>
</dbReference>
<evidence type="ECO:0000259" key="2">
    <source>
        <dbReference type="SMART" id="SM00635"/>
    </source>
</evidence>
<dbReference type="SUPFAM" id="SSF51445">
    <property type="entry name" value="(Trans)glycosidases"/>
    <property type="match status" value="1"/>
</dbReference>
<keyword evidence="4" id="KW-1185">Reference proteome</keyword>
<dbReference type="RefSeq" id="WP_171719594.1">
    <property type="nucleotide sequence ID" value="NZ_WHOB01000069.1"/>
</dbReference>
<sequence>MKRKSVVSLLLVWMLIVAVVPSYAGADPVPGPVSIVLGETNTENGITAWNGDGPGGVIKETVQGKSGWRTDPAGGGKYIYLNVSDAFIHGGTNAVTVTFEYYDMAGSADNIFGFSYDSVSSAWDYNVPKTYLTGSNTWKTVTYTLKDANFANRENGADLRIDTSVPVLFGSITVAKSAVTSAATGLQAVPAAVSLPIGSTRTIAAAVLDQNGFLMNKLTLSYTSSNAAIAKVDSTGKITAMQLGSAVVTAKYGTLTTNIPVTVTKVTGPVSVIMGSVTQENGLTPFAGDSNAKTIQTYNGITGWQTNPAASAHYIYFKVTDNYIYGGKNTVRVTVDYYDSAVSGEKGFKLAYDSSQTQYAYTDLTVLTGSNTWKQATYIIEDAQFSNRLNNGSDFRIETSIPVCFAKVTAELIPTVSMRGAQIKTGSVFKETEASGVNLVFDNQFESGRALHVKYSLLDYSNITVDEGEFDVSLNPEQKGFIKPLNFGILNKGTYTVSVDAASADGTIQLHEDLHLGTITDLTGKSVQSFLGMNTHFSKAYGGSDIRLPLAVQAGAVSIRDGYNPGNPTTYIDNAAANGLSTFIVTSTDPVVIEQTVTSLQGKVNAFEIGNELSTQLTPAQYLAILQNAYTIIKGVNPSLKVVGGVTLNYDEPWLKQLVDLGATQYLDVMSFHVYPSYNPEQGETLAEFQDLDSYIKAYQSSHGLTKDIELWLTEIGWPTMDQKWGGVTELDSASYAVQLYVANLANDKLIDRIYWYDFLNDCTDSTFYECSQGVLYVDNSPKPSFVGFNAVSELLGGATFVQAYSLADNDVRAYKFHRASDNQDITVIWSNTDKQIGLHTGTAEVELRDLFGNARSFDTIGGTTTFTASQEPVYLVGNLAAAPVLDTPTFQADTSAITAAPGEEVQIQVTRAGGAESLSGTYSLALPAGWQLVSGGSFSAGPATDTLTVRAPGTPSTGSARLYPTGASGERYGSLTLEVLMKEADAVHVSPALNAAGDGWDLAVTIDNQNALGPMDGGTVTVLEPSSMAGTLPFAPVAPHSSTTLVIPAPSLSKDAPLSVKIKVDRDDGFSQLIERNISALTAVKSNQPITVDGVIGAAEWSHAESFVLDQASQVRLMTDWGGIEDLSATAYTKWDAEQLYLAVQVTDNTHINNNPPGDAWKGDSIQFAIDPGRPVEPGKLGWSENIVALNPETQAIMKRGGIGGNNLQNSSVAIHREGTQTVYELAVKWSDVLPAGMTPSAANSIGFSLLVNDNDGTGRRGWMEYMSGIGFSKNPNLFGDLILTDRTKLGADLPGPASIAVDQTEVHMPVGGTVSVTAAVYDQNNTVMSGVQVAWSSSNPAVAAVDAAGVITGVSAGTSVVQATYEGLTANVAVNVEAVTLISDGFSGSNGSVISGRAPDTANLPGGTWSLASFPSNGNFSVYVNNSQGNPLPQAQINAAGNSRGAMAIPIVSSGAYQKPGKMRIEADLSFPVKATEHVGLGFYAALPSQSSGELAETYFTGLSIDNRTGAITLKVNGQSAGSEIAYTGTWNPESGFLHLAYTVDTSTGTISNITFTGSTSNYSFQTDGFNGNATAYAAVLIGSTSQRDHRVYLDNFKISGL</sequence>
<dbReference type="Pfam" id="PF06452">
    <property type="entry name" value="CBM9_1"/>
    <property type="match status" value="1"/>
</dbReference>
<dbReference type="InterPro" id="IPR008964">
    <property type="entry name" value="Invasin/intimin_cell_adhesion"/>
</dbReference>
<dbReference type="InterPro" id="IPR003343">
    <property type="entry name" value="Big_2"/>
</dbReference>
<dbReference type="Gene3D" id="2.60.40.1080">
    <property type="match status" value="2"/>
</dbReference>
<comment type="caution">
    <text evidence="3">The sequence shown here is derived from an EMBL/GenBank/DDBJ whole genome shotgun (WGS) entry which is preliminary data.</text>
</comment>
<feature type="domain" description="BIG2" evidence="2">
    <location>
        <begin position="182"/>
        <end position="262"/>
    </location>
</feature>
<dbReference type="EMBL" id="WHOB01000069">
    <property type="protein sequence ID" value="NOU82255.1"/>
    <property type="molecule type" value="Genomic_DNA"/>
</dbReference>
<evidence type="ECO:0000313" key="4">
    <source>
        <dbReference type="Proteomes" id="UP000596857"/>
    </source>
</evidence>
<evidence type="ECO:0000313" key="3">
    <source>
        <dbReference type="EMBL" id="NOU82255.1"/>
    </source>
</evidence>
<keyword evidence="1" id="KW-0732">Signal</keyword>